<evidence type="ECO:0000256" key="1">
    <source>
        <dbReference type="ARBA" id="ARBA00007613"/>
    </source>
</evidence>
<comment type="similarity">
    <text evidence="1">Belongs to the outer membrane factor (OMF) (TC 1.B.17) family.</text>
</comment>
<proteinExistence type="inferred from homology"/>
<evidence type="ECO:0000313" key="3">
    <source>
        <dbReference type="EMBL" id="MFC3533244.1"/>
    </source>
</evidence>
<evidence type="ECO:0000313" key="4">
    <source>
        <dbReference type="Proteomes" id="UP001595741"/>
    </source>
</evidence>
<protein>
    <submittedName>
        <fullName evidence="3">TolC family protein</fullName>
    </submittedName>
</protein>
<feature type="signal peptide" evidence="2">
    <location>
        <begin position="1"/>
        <end position="21"/>
    </location>
</feature>
<dbReference type="PANTHER" id="PTHR30203">
    <property type="entry name" value="OUTER MEMBRANE CATION EFFLUX PROTEIN"/>
    <property type="match status" value="1"/>
</dbReference>
<sequence length="456" mass="47970">MRWMVMPAALLLALGGSPVLAAGAADLPLQQDAWRDSGVPWQAPRSQADWWLAFGSQRLPQLQAQARAANPGLLSAQAAIAKARATLAETAADGSVQLSASASRQHSGGASSSQLGPALSYSVDWWGQQAAQHQAAAVRLAASEASRDATALTLESEVARQYFSWLALQWQQQLAARQLAAMQQRSALLQQQVAQGSKAAYEWAALQQDVASQTASVATLNLSLQQAFAALAVLCGQTPQDFRLSADAALGAEELAALQQPYPAPLQPAALLLQRPDIRAADATLQAAQADIAAARAALYPTLTFSWQGVLSKVAGGPSQWVATAAGALAATLYDGGRLRAGVRYSEAEWQLQLQAWRSTVLAAIAEADNAMQAMAAYRQAMTALDAQLQAAEQQQRASDARYRLGAIDKASWLAQQEATLAVHQSWIEMRGKLLSASASLYEALGGAPQAAPAGG</sequence>
<feature type="chain" id="PRO_5045337323" evidence="2">
    <location>
        <begin position="22"/>
        <end position="456"/>
    </location>
</feature>
<keyword evidence="2" id="KW-0732">Signal</keyword>
<reference evidence="4" key="1">
    <citation type="journal article" date="2019" name="Int. J. Syst. Evol. Microbiol.">
        <title>The Global Catalogue of Microorganisms (GCM) 10K type strain sequencing project: providing services to taxonomists for standard genome sequencing and annotation.</title>
        <authorList>
            <consortium name="The Broad Institute Genomics Platform"/>
            <consortium name="The Broad Institute Genome Sequencing Center for Infectious Disease"/>
            <person name="Wu L."/>
            <person name="Ma J."/>
        </authorList>
    </citation>
    <scope>NUCLEOTIDE SEQUENCE [LARGE SCALE GENOMIC DNA]</scope>
    <source>
        <strain evidence="4">KCTC 42742</strain>
    </source>
</reference>
<dbReference type="SUPFAM" id="SSF56954">
    <property type="entry name" value="Outer membrane efflux proteins (OEP)"/>
    <property type="match status" value="1"/>
</dbReference>
<comment type="caution">
    <text evidence="3">The sequence shown here is derived from an EMBL/GenBank/DDBJ whole genome shotgun (WGS) entry which is preliminary data.</text>
</comment>
<dbReference type="Gene3D" id="1.20.1600.10">
    <property type="entry name" value="Outer membrane efflux proteins (OEP)"/>
    <property type="match status" value="1"/>
</dbReference>
<evidence type="ECO:0000256" key="2">
    <source>
        <dbReference type="SAM" id="SignalP"/>
    </source>
</evidence>
<dbReference type="EMBL" id="JBHRXN010000032">
    <property type="protein sequence ID" value="MFC3533244.1"/>
    <property type="molecule type" value="Genomic_DNA"/>
</dbReference>
<dbReference type="Proteomes" id="UP001595741">
    <property type="component" value="Unassembled WGS sequence"/>
</dbReference>
<dbReference type="Gene3D" id="2.20.200.10">
    <property type="entry name" value="Outer membrane efflux proteins (OEP)"/>
    <property type="match status" value="1"/>
</dbReference>
<dbReference type="InterPro" id="IPR003423">
    <property type="entry name" value="OMP_efflux"/>
</dbReference>
<dbReference type="Pfam" id="PF02321">
    <property type="entry name" value="OEP"/>
    <property type="match status" value="2"/>
</dbReference>
<accession>A0ABV7RG43</accession>
<organism evidence="3 4">
    <name type="scientific">Vogesella facilis</name>
    <dbReference type="NCBI Taxonomy" id="1655232"/>
    <lineage>
        <taxon>Bacteria</taxon>
        <taxon>Pseudomonadati</taxon>
        <taxon>Pseudomonadota</taxon>
        <taxon>Betaproteobacteria</taxon>
        <taxon>Neisseriales</taxon>
        <taxon>Chromobacteriaceae</taxon>
        <taxon>Vogesella</taxon>
    </lineage>
</organism>
<dbReference type="PANTHER" id="PTHR30203:SF24">
    <property type="entry name" value="BLR4935 PROTEIN"/>
    <property type="match status" value="1"/>
</dbReference>
<dbReference type="RefSeq" id="WP_386092803.1">
    <property type="nucleotide sequence ID" value="NZ_JBHRXN010000032.1"/>
</dbReference>
<dbReference type="InterPro" id="IPR010131">
    <property type="entry name" value="MdtP/NodT-like"/>
</dbReference>
<gene>
    <name evidence="3" type="ORF">ACFOLG_13750</name>
</gene>
<name>A0ABV7RG43_9NEIS</name>
<keyword evidence="4" id="KW-1185">Reference proteome</keyword>